<dbReference type="Pfam" id="PF02687">
    <property type="entry name" value="FtsX"/>
    <property type="match status" value="1"/>
</dbReference>
<gene>
    <name evidence="8" type="ORF">ABV298_08025</name>
</gene>
<accession>A0AAU8FSE7</accession>
<evidence type="ECO:0000256" key="6">
    <source>
        <dbReference type="SAM" id="Phobius"/>
    </source>
</evidence>
<evidence type="ECO:0000256" key="3">
    <source>
        <dbReference type="ARBA" id="ARBA00022692"/>
    </source>
</evidence>
<evidence type="ECO:0000256" key="1">
    <source>
        <dbReference type="ARBA" id="ARBA00004651"/>
    </source>
</evidence>
<evidence type="ECO:0000259" key="7">
    <source>
        <dbReference type="Pfam" id="PF02687"/>
    </source>
</evidence>
<keyword evidence="2" id="KW-1003">Cell membrane</keyword>
<dbReference type="PANTHER" id="PTHR30572">
    <property type="entry name" value="MEMBRANE COMPONENT OF TRANSPORTER-RELATED"/>
    <property type="match status" value="1"/>
</dbReference>
<dbReference type="EMBL" id="CP159289">
    <property type="protein sequence ID" value="XCH26340.1"/>
    <property type="molecule type" value="Genomic_DNA"/>
</dbReference>
<feature type="transmembrane region" description="Helical" evidence="6">
    <location>
        <begin position="97"/>
        <end position="121"/>
    </location>
</feature>
<dbReference type="GO" id="GO:0022857">
    <property type="term" value="F:transmembrane transporter activity"/>
    <property type="evidence" value="ECO:0007669"/>
    <property type="project" value="TreeGrafter"/>
</dbReference>
<feature type="transmembrane region" description="Helical" evidence="6">
    <location>
        <begin position="180"/>
        <end position="203"/>
    </location>
</feature>
<dbReference type="InterPro" id="IPR050250">
    <property type="entry name" value="Macrolide_Exporter_MacB"/>
</dbReference>
<dbReference type="InterPro" id="IPR003838">
    <property type="entry name" value="ABC3_permease_C"/>
</dbReference>
<feature type="domain" description="ABC3 transporter permease C-terminal" evidence="7">
    <location>
        <begin position="100"/>
        <end position="213"/>
    </location>
</feature>
<feature type="transmembrane region" description="Helical" evidence="6">
    <location>
        <begin position="141"/>
        <end position="168"/>
    </location>
</feature>
<keyword evidence="3 6" id="KW-0812">Transmembrane</keyword>
<sequence>MGSHIRFGEEDMTVIGVTKNVIQQNPYDEVQPAVMLMRPYFTFQGLIRFKNEVDIRKALAAIQPVIEKYNPSYPFEYQFVDDEYNRKFRTENQIGRLAAIFAVLAILISCLGLFGLASFMAERRTKEIGVRKVLGASVSQLWLLLSQDFVLLVLISCAIASPLAYYFLQKWLANYNYRIEISPFVFLAAGVAAVLVTLATISFQSIKAALMNPVKSLRSE</sequence>
<dbReference type="AlphaFoldDB" id="A0AAU8FSE7"/>
<evidence type="ECO:0000313" key="8">
    <source>
        <dbReference type="EMBL" id="XCH26340.1"/>
    </source>
</evidence>
<evidence type="ECO:0000256" key="5">
    <source>
        <dbReference type="ARBA" id="ARBA00023136"/>
    </source>
</evidence>
<dbReference type="PANTHER" id="PTHR30572:SF18">
    <property type="entry name" value="ABC-TYPE MACROLIDE FAMILY EXPORT SYSTEM PERMEASE COMPONENT 2"/>
    <property type="match status" value="1"/>
</dbReference>
<comment type="subcellular location">
    <subcellularLocation>
        <location evidence="1">Cell membrane</location>
        <topology evidence="1">Multi-pass membrane protein</topology>
    </subcellularLocation>
</comment>
<organism evidence="8">
    <name type="scientific">Dyadobacter sp. 676</name>
    <dbReference type="NCBI Taxonomy" id="3088362"/>
    <lineage>
        <taxon>Bacteria</taxon>
        <taxon>Pseudomonadati</taxon>
        <taxon>Bacteroidota</taxon>
        <taxon>Cytophagia</taxon>
        <taxon>Cytophagales</taxon>
        <taxon>Spirosomataceae</taxon>
        <taxon>Dyadobacter</taxon>
    </lineage>
</organism>
<proteinExistence type="predicted"/>
<dbReference type="RefSeq" id="WP_353721633.1">
    <property type="nucleotide sequence ID" value="NZ_CP159289.1"/>
</dbReference>
<evidence type="ECO:0000256" key="4">
    <source>
        <dbReference type="ARBA" id="ARBA00022989"/>
    </source>
</evidence>
<keyword evidence="4 6" id="KW-1133">Transmembrane helix</keyword>
<protein>
    <submittedName>
        <fullName evidence="8">FtsX-like permease family protein</fullName>
    </submittedName>
</protein>
<evidence type="ECO:0000256" key="2">
    <source>
        <dbReference type="ARBA" id="ARBA00022475"/>
    </source>
</evidence>
<reference evidence="8" key="1">
    <citation type="submission" date="2024-06" db="EMBL/GenBank/DDBJ databases">
        <title>Sequencing and assembly of the genome of Dyadobacter sp. strain 676, a symbiont of Cyamopsis tetragonoloba.</title>
        <authorList>
            <person name="Guro P."/>
            <person name="Sazanova A."/>
            <person name="Kuznetsova I."/>
            <person name="Belimov A."/>
            <person name="Safronova V."/>
        </authorList>
    </citation>
    <scope>NUCLEOTIDE SEQUENCE</scope>
    <source>
        <strain evidence="8">676</strain>
    </source>
</reference>
<dbReference type="GO" id="GO:0005886">
    <property type="term" value="C:plasma membrane"/>
    <property type="evidence" value="ECO:0007669"/>
    <property type="project" value="UniProtKB-SubCell"/>
</dbReference>
<keyword evidence="5 6" id="KW-0472">Membrane</keyword>
<name>A0AAU8FSE7_9BACT</name>